<feature type="repeat" description="WD" evidence="3">
    <location>
        <begin position="140"/>
        <end position="182"/>
    </location>
</feature>
<dbReference type="Proteomes" id="UP000054304">
    <property type="component" value="Unassembled WGS sequence"/>
</dbReference>
<dbReference type="InterPro" id="IPR036322">
    <property type="entry name" value="WD40_repeat_dom_sf"/>
</dbReference>
<protein>
    <submittedName>
        <fullName evidence="4">LALA0S04e05358g1_1</fullName>
    </submittedName>
</protein>
<dbReference type="STRING" id="1245769.A0A0C7MWM2"/>
<evidence type="ECO:0000256" key="1">
    <source>
        <dbReference type="ARBA" id="ARBA00022574"/>
    </source>
</evidence>
<dbReference type="GO" id="GO:0042393">
    <property type="term" value="F:histone binding"/>
    <property type="evidence" value="ECO:0007669"/>
    <property type="project" value="TreeGrafter"/>
</dbReference>
<dbReference type="EMBL" id="LN736363">
    <property type="protein sequence ID" value="CEP61996.1"/>
    <property type="molecule type" value="Genomic_DNA"/>
</dbReference>
<dbReference type="GeneID" id="34685440"/>
<dbReference type="GO" id="GO:0048188">
    <property type="term" value="C:Set1C/COMPASS complex"/>
    <property type="evidence" value="ECO:0007669"/>
    <property type="project" value="TreeGrafter"/>
</dbReference>
<dbReference type="PROSITE" id="PS50082">
    <property type="entry name" value="WD_REPEATS_2"/>
    <property type="match status" value="3"/>
</dbReference>
<dbReference type="RefSeq" id="XP_022628226.1">
    <property type="nucleotide sequence ID" value="XM_022772797.1"/>
</dbReference>
<dbReference type="OrthoDB" id="674604at2759"/>
<organism evidence="4 5">
    <name type="scientific">Lachancea lanzarotensis</name>
    <dbReference type="NCBI Taxonomy" id="1245769"/>
    <lineage>
        <taxon>Eukaryota</taxon>
        <taxon>Fungi</taxon>
        <taxon>Dikarya</taxon>
        <taxon>Ascomycota</taxon>
        <taxon>Saccharomycotina</taxon>
        <taxon>Saccharomycetes</taxon>
        <taxon>Saccharomycetales</taxon>
        <taxon>Saccharomycetaceae</taxon>
        <taxon>Lachancea</taxon>
    </lineage>
</organism>
<dbReference type="CDD" id="cd00200">
    <property type="entry name" value="WD40"/>
    <property type="match status" value="1"/>
</dbReference>
<gene>
    <name evidence="4" type="ORF">LALA0_S04e05358g</name>
</gene>
<dbReference type="InterPro" id="IPR015943">
    <property type="entry name" value="WD40/YVTN_repeat-like_dom_sf"/>
</dbReference>
<dbReference type="InterPro" id="IPR001680">
    <property type="entry name" value="WD40_rpt"/>
</dbReference>
<evidence type="ECO:0000256" key="2">
    <source>
        <dbReference type="ARBA" id="ARBA00022737"/>
    </source>
</evidence>
<evidence type="ECO:0000313" key="4">
    <source>
        <dbReference type="EMBL" id="CEP61996.1"/>
    </source>
</evidence>
<proteinExistence type="predicted"/>
<feature type="repeat" description="WD" evidence="3">
    <location>
        <begin position="198"/>
        <end position="232"/>
    </location>
</feature>
<dbReference type="SMART" id="SM00320">
    <property type="entry name" value="WD40"/>
    <property type="match status" value="5"/>
</dbReference>
<dbReference type="Gene3D" id="2.130.10.10">
    <property type="entry name" value="YVTN repeat-like/Quinoprotein amine dehydrogenase"/>
    <property type="match status" value="1"/>
</dbReference>
<keyword evidence="5" id="KW-1185">Reference proteome</keyword>
<name>A0A0C7MWM2_9SACH</name>
<reference evidence="4 5" key="1">
    <citation type="submission" date="2014-12" db="EMBL/GenBank/DDBJ databases">
        <authorList>
            <person name="Neuveglise Cecile"/>
        </authorList>
    </citation>
    <scope>NUCLEOTIDE SEQUENCE [LARGE SCALE GENOMIC DNA]</scope>
    <source>
        <strain evidence="4 5">CBS 12615</strain>
    </source>
</reference>
<evidence type="ECO:0000313" key="5">
    <source>
        <dbReference type="Proteomes" id="UP000054304"/>
    </source>
</evidence>
<dbReference type="SUPFAM" id="SSF50978">
    <property type="entry name" value="WD40 repeat-like"/>
    <property type="match status" value="1"/>
</dbReference>
<dbReference type="PANTHER" id="PTHR22847">
    <property type="entry name" value="WD40 REPEAT PROTEIN"/>
    <property type="match status" value="1"/>
</dbReference>
<dbReference type="PROSITE" id="PS50294">
    <property type="entry name" value="WD_REPEATS_REGION"/>
    <property type="match status" value="1"/>
</dbReference>
<dbReference type="AlphaFoldDB" id="A0A0C7MWM2"/>
<dbReference type="PANTHER" id="PTHR22847:SF637">
    <property type="entry name" value="WD REPEAT DOMAIN 5B"/>
    <property type="match status" value="1"/>
</dbReference>
<sequence>MGHFQLTDTVRQPQPRESVQVFFTAAKISPNGLKIALCNGTDIDVYDIKDKSFVRLSTLHSRPLSDLCWSPDSQCIATASDDFTVIITHVTFGELHRLVSHTAPVTAVKFTHRGNLLCSCSMDESIKIWDTLSGTLLRTLSAHSEPVVSIDMPPHDASILTSGSYDGLIRIFDTATGHCLKTLTYDKDWQRENGVVPISQVRFSANGKYLLVKSLDGILKIWDFVRGKVVRSFVSEESASLRYTCGMDFLYPERETDDPIVVSGTETGQIVCWDSQTKHMLHRIQDKHGENPIIDISCHGTLMCSLSLSGECNLWVWKQS</sequence>
<dbReference type="HOGENOM" id="CLU_000288_57_1_1"/>
<evidence type="ECO:0000256" key="3">
    <source>
        <dbReference type="PROSITE-ProRule" id="PRU00221"/>
    </source>
</evidence>
<keyword evidence="2" id="KW-0677">Repeat</keyword>
<feature type="repeat" description="WD" evidence="3">
    <location>
        <begin position="98"/>
        <end position="139"/>
    </location>
</feature>
<keyword evidence="1 3" id="KW-0853">WD repeat</keyword>
<dbReference type="Pfam" id="PF00400">
    <property type="entry name" value="WD40"/>
    <property type="match status" value="4"/>
</dbReference>
<accession>A0A0C7MWM2</accession>